<dbReference type="EMBL" id="QGLE01000022">
    <property type="protein sequence ID" value="PWR17650.1"/>
    <property type="molecule type" value="Genomic_DNA"/>
</dbReference>
<reference evidence="2 3" key="1">
    <citation type="submission" date="2018-05" db="EMBL/GenBank/DDBJ databases">
        <title>Zavarzinia sp. HR-AS.</title>
        <authorList>
            <person name="Lee Y."/>
            <person name="Jeon C.O."/>
        </authorList>
    </citation>
    <scope>NUCLEOTIDE SEQUENCE [LARGE SCALE GENOMIC DNA]</scope>
    <source>
        <strain evidence="2 3">HR-AS</strain>
    </source>
</reference>
<organism evidence="2 3">
    <name type="scientific">Zavarzinia aquatilis</name>
    <dbReference type="NCBI Taxonomy" id="2211142"/>
    <lineage>
        <taxon>Bacteria</taxon>
        <taxon>Pseudomonadati</taxon>
        <taxon>Pseudomonadota</taxon>
        <taxon>Alphaproteobacteria</taxon>
        <taxon>Rhodospirillales</taxon>
        <taxon>Zavarziniaceae</taxon>
        <taxon>Zavarzinia</taxon>
    </lineage>
</organism>
<keyword evidence="3" id="KW-1185">Reference proteome</keyword>
<gene>
    <name evidence="2" type="ORF">DKG74_20805</name>
</gene>
<dbReference type="Proteomes" id="UP000245461">
    <property type="component" value="Unassembled WGS sequence"/>
</dbReference>
<evidence type="ECO:0000256" key="1">
    <source>
        <dbReference type="SAM" id="Phobius"/>
    </source>
</evidence>
<feature type="transmembrane region" description="Helical" evidence="1">
    <location>
        <begin position="44"/>
        <end position="67"/>
    </location>
</feature>
<dbReference type="OrthoDB" id="8457111at2"/>
<keyword evidence="1" id="KW-1133">Transmembrane helix</keyword>
<dbReference type="RefSeq" id="WP_109908101.1">
    <property type="nucleotide sequence ID" value="NZ_QGLE01000022.1"/>
</dbReference>
<proteinExistence type="predicted"/>
<keyword evidence="1" id="KW-0812">Transmembrane</keyword>
<accession>A0A317DUJ8</accession>
<feature type="transmembrane region" description="Helical" evidence="1">
    <location>
        <begin position="12"/>
        <end position="32"/>
    </location>
</feature>
<evidence type="ECO:0000313" key="3">
    <source>
        <dbReference type="Proteomes" id="UP000245461"/>
    </source>
</evidence>
<keyword evidence="1" id="KW-0472">Membrane</keyword>
<name>A0A317DUJ8_9PROT</name>
<dbReference type="AlphaFoldDB" id="A0A317DUJ8"/>
<protein>
    <submittedName>
        <fullName evidence="2">Uncharacterized protein</fullName>
    </submittedName>
</protein>
<evidence type="ECO:0000313" key="2">
    <source>
        <dbReference type="EMBL" id="PWR17650.1"/>
    </source>
</evidence>
<sequence>MEHPTLNRALDLIALALIALVLATAACIAWPVPAFAGDGTTVDLAPVITPFVEALFGVVAGLAGWAIRHLTIWLKLKQDSEVRAYLEDAVYAGINVARAKAGEALAGKLTVDVKLALAAEVGEYLIDRVPDALKRFGLTGDALKDYVLGRLGGDPLPLPAIAATATP</sequence>
<comment type="caution">
    <text evidence="2">The sequence shown here is derived from an EMBL/GenBank/DDBJ whole genome shotgun (WGS) entry which is preliminary data.</text>
</comment>